<sequence>MAESRSIRLLSLLNLLKYASPRRWRQYRTIRSGDLRLLQEVSRQDIELKSIKFQNYSLLFRRTAYRARVNGVDGVSSCVAIKYSGRDAYAAWERDLLLYSSLHNPTTAHLFGLNRTRPTLLFYDDLIPIVQVWNKSSPIIRCYIEYRLGIDMFYAWSAVDNYLDMEELDDWCDNERFFVQRDTGMICAGSYSPYLHGPATSLHLVTMVPPDSEIISPEALPMELYNDDISALHYLLDPDVNHPKYLDLSATLFHELIANNLKTRRDPVYLAENILPLTFSSILWDEYIGSDRIHSAMICKVAQLGDISDEDRETKITTMFEPGIQLENGWVRYSLDLVYSHLKQPPNFKFKDELFGAGISFDGFSSLAKAWLSQVFFFMDNTKHRGKRGRYGIIDGLYVSLVPKLQAPSLPVINIPGDIYLFIAPPTCNQMADNSLLVDWGYNGKNYYYWSSDPLGSKPMSDRLCDFLGLPKFSGQVTLSLNLWEDNHYEAVRKLQLYEGFNPSTQDYAHAHGLPRLDIISPVEDVVRNYFEEDEDLWYDTIEGESDDANYEGNSPPTSTWGFIIPKHLRPHSGCGVGPWLHGFLPDYDLHSRRGLTSEDGLVFCWKSKPGQQTGPHVAVGRSNRSWDILCSDGQIVDVLMSMSLQDSPATLSWMALHRYWMDLDNRSKRATMGCIPRIKSR</sequence>
<evidence type="ECO:0000313" key="2">
    <source>
        <dbReference type="Proteomes" id="UP001498398"/>
    </source>
</evidence>
<reference evidence="1 2" key="1">
    <citation type="submission" date="2024-01" db="EMBL/GenBank/DDBJ databases">
        <title>A draft genome for the cacao thread blight pathogen Marasmiellus scandens.</title>
        <authorList>
            <person name="Baruah I.K."/>
            <person name="Leung J."/>
            <person name="Bukari Y."/>
            <person name="Amoako-Attah I."/>
            <person name="Meinhardt L.W."/>
            <person name="Bailey B.A."/>
            <person name="Cohen S.P."/>
        </authorList>
    </citation>
    <scope>NUCLEOTIDE SEQUENCE [LARGE SCALE GENOMIC DNA]</scope>
    <source>
        <strain evidence="1 2">GH-19</strain>
    </source>
</reference>
<dbReference type="Proteomes" id="UP001498398">
    <property type="component" value="Unassembled WGS sequence"/>
</dbReference>
<gene>
    <name evidence="1" type="ORF">VKT23_004982</name>
</gene>
<comment type="caution">
    <text evidence="1">The sequence shown here is derived from an EMBL/GenBank/DDBJ whole genome shotgun (WGS) entry which is preliminary data.</text>
</comment>
<protein>
    <submittedName>
        <fullName evidence="1">Uncharacterized protein</fullName>
    </submittedName>
</protein>
<evidence type="ECO:0000313" key="1">
    <source>
        <dbReference type="EMBL" id="KAK7466254.1"/>
    </source>
</evidence>
<dbReference type="EMBL" id="JBANRG010000005">
    <property type="protein sequence ID" value="KAK7466254.1"/>
    <property type="molecule type" value="Genomic_DNA"/>
</dbReference>
<name>A0ABR1JTB9_9AGAR</name>
<accession>A0ABR1JTB9</accession>
<proteinExistence type="predicted"/>
<organism evidence="1 2">
    <name type="scientific">Marasmiellus scandens</name>
    <dbReference type="NCBI Taxonomy" id="2682957"/>
    <lineage>
        <taxon>Eukaryota</taxon>
        <taxon>Fungi</taxon>
        <taxon>Dikarya</taxon>
        <taxon>Basidiomycota</taxon>
        <taxon>Agaricomycotina</taxon>
        <taxon>Agaricomycetes</taxon>
        <taxon>Agaricomycetidae</taxon>
        <taxon>Agaricales</taxon>
        <taxon>Marasmiineae</taxon>
        <taxon>Omphalotaceae</taxon>
        <taxon>Marasmiellus</taxon>
    </lineage>
</organism>
<keyword evidence="2" id="KW-1185">Reference proteome</keyword>